<keyword evidence="3" id="KW-0808">Transferase</keyword>
<feature type="transmembrane region" description="Helical" evidence="7">
    <location>
        <begin position="73"/>
        <end position="92"/>
    </location>
</feature>
<evidence type="ECO:0000256" key="5">
    <source>
        <dbReference type="ARBA" id="ARBA00022989"/>
    </source>
</evidence>
<keyword evidence="4 7" id="KW-0812">Transmembrane</keyword>
<feature type="transmembrane region" description="Helical" evidence="7">
    <location>
        <begin position="323"/>
        <end position="344"/>
    </location>
</feature>
<feature type="transmembrane region" description="Helical" evidence="7">
    <location>
        <begin position="43"/>
        <end position="61"/>
    </location>
</feature>
<feature type="transmembrane region" description="Helical" evidence="7">
    <location>
        <begin position="166"/>
        <end position="185"/>
    </location>
</feature>
<dbReference type="InterPro" id="IPR050509">
    <property type="entry name" value="CoA-transferase_III"/>
</dbReference>
<protein>
    <submittedName>
        <fullName evidence="9">MFS transporter</fullName>
    </submittedName>
</protein>
<evidence type="ECO:0000256" key="7">
    <source>
        <dbReference type="SAM" id="Phobius"/>
    </source>
</evidence>
<evidence type="ECO:0000256" key="6">
    <source>
        <dbReference type="ARBA" id="ARBA00023136"/>
    </source>
</evidence>
<dbReference type="PROSITE" id="PS50850">
    <property type="entry name" value="MFS"/>
    <property type="match status" value="1"/>
</dbReference>
<dbReference type="Gene3D" id="3.30.1540.10">
    <property type="entry name" value="formyl-coa transferase, domain 3"/>
    <property type="match status" value="1"/>
</dbReference>
<evidence type="ECO:0000256" key="4">
    <source>
        <dbReference type="ARBA" id="ARBA00022692"/>
    </source>
</evidence>
<feature type="transmembrane region" description="Helical" evidence="7">
    <location>
        <begin position="350"/>
        <end position="374"/>
    </location>
</feature>
<gene>
    <name evidence="9" type="ORF">ACFPCV_01655</name>
</gene>
<dbReference type="Proteomes" id="UP001595859">
    <property type="component" value="Unassembled WGS sequence"/>
</dbReference>
<reference evidence="10" key="1">
    <citation type="journal article" date="2019" name="Int. J. Syst. Evol. Microbiol.">
        <title>The Global Catalogue of Microorganisms (GCM) 10K type strain sequencing project: providing services to taxonomists for standard genome sequencing and annotation.</title>
        <authorList>
            <consortium name="The Broad Institute Genomics Platform"/>
            <consortium name="The Broad Institute Genome Sequencing Center for Infectious Disease"/>
            <person name="Wu L."/>
            <person name="Ma J."/>
        </authorList>
    </citation>
    <scope>NUCLEOTIDE SEQUENCE [LARGE SCALE GENOMIC DNA]</scope>
    <source>
        <strain evidence="10">ZS-22-S1</strain>
    </source>
</reference>
<comment type="similarity">
    <text evidence="2">Belongs to the CoA-transferase III family.</text>
</comment>
<organism evidence="9 10">
    <name type="scientific">Actinophytocola glycyrrhizae</name>
    <dbReference type="NCBI Taxonomy" id="2044873"/>
    <lineage>
        <taxon>Bacteria</taxon>
        <taxon>Bacillati</taxon>
        <taxon>Actinomycetota</taxon>
        <taxon>Actinomycetes</taxon>
        <taxon>Pseudonocardiales</taxon>
        <taxon>Pseudonocardiaceae</taxon>
    </lineage>
</organism>
<name>A0ABV9RUN1_9PSEU</name>
<evidence type="ECO:0000256" key="1">
    <source>
        <dbReference type="ARBA" id="ARBA00004651"/>
    </source>
</evidence>
<dbReference type="Gene3D" id="1.20.1250.20">
    <property type="entry name" value="MFS general substrate transporter like domains"/>
    <property type="match status" value="2"/>
</dbReference>
<proteinExistence type="inferred from homology"/>
<feature type="transmembrane region" description="Helical" evidence="7">
    <location>
        <begin position="288"/>
        <end position="311"/>
    </location>
</feature>
<keyword evidence="10" id="KW-1185">Reference proteome</keyword>
<dbReference type="InterPro" id="IPR003673">
    <property type="entry name" value="CoA-Trfase_fam_III"/>
</dbReference>
<dbReference type="SUPFAM" id="SSF89796">
    <property type="entry name" value="CoA-transferase family III (CaiB/BaiF)"/>
    <property type="match status" value="1"/>
</dbReference>
<sequence length="810" mass="82792">MTPARRAVTLAVLIGAGYMFPLYLVGAVGVAVRADLGLSATQLGAVVSVFFGVGAVLLPVGGRVVDRMGPRTAARLAVVGAVACLLAVALFGGTYPGLLAAMAVGGIGSTVAAPVGGMLIARVVRAGRRPLAFAVERSSIPAATLVAGLCVPTLAAVLHWRVVFGIGAALVVLVLLVPVPATAARTRPVAQAPLRPVTPLLLVTGMFVLGSAAATALATFFVGHGAALGMSPGTGGVALAATSAATIGVRMALGLLGVRVPGRATSAVLLLAGAGGFVLLAVPSVPSAWAGALLAGAAGWGWTGVLGLAVVQSHPEAPGASTALVQAGGCAGGIAGPLLMGVLTERFDYGAGWLAMAGLAAVAGVVAALNGGIWRWVSHPARSSEVDLHADADLTSQRTGVTHSGTIAKGEPVADGPLTGVRVLDVSTILAGPLCCRILGDHGADVVKVEHPEAGDGMRGHGEAKDGIPLWWKEISRNKRTVGLKLSTPEGADLLLRLAKTADVLVENFRPGTLERWGIGPERLHQVNPALVIVRITGFGQTGPYASRAGFGTLAEAMSGFAYLTGEEGGPPTLPAFGLADSICGIAASSAAVMALYARERNGGRGEVIDMNLLEPIMDAVGPGPMVYDQLGIVGERHGNRSTNNAPRNTYRTKDGRWLAVSTSAQRIAERVMELVGHPEVIGEPWFATGLGRAGHADLLDEYVGGWIAERTEAEVTAAFAAAGAAIAPVYSARDLVADEHVRSTGMLTTAQDEDFGPLLMHNVMWRAERAPGRIRFTGRALGHDTDEVLGDLGVNADELARLRAERVVA</sequence>
<dbReference type="Pfam" id="PF07690">
    <property type="entry name" value="MFS_1"/>
    <property type="match status" value="1"/>
</dbReference>
<dbReference type="InterPro" id="IPR020846">
    <property type="entry name" value="MFS_dom"/>
</dbReference>
<evidence type="ECO:0000313" key="9">
    <source>
        <dbReference type="EMBL" id="MFC4852191.1"/>
    </source>
</evidence>
<comment type="caution">
    <text evidence="9">The sequence shown here is derived from an EMBL/GenBank/DDBJ whole genome shotgun (WGS) entry which is preliminary data.</text>
</comment>
<feature type="transmembrane region" description="Helical" evidence="7">
    <location>
        <begin position="197"/>
        <end position="223"/>
    </location>
</feature>
<dbReference type="InterPro" id="IPR023606">
    <property type="entry name" value="CoA-Trfase_III_dom_1_sf"/>
</dbReference>
<evidence type="ECO:0000313" key="10">
    <source>
        <dbReference type="Proteomes" id="UP001595859"/>
    </source>
</evidence>
<feature type="transmembrane region" description="Helical" evidence="7">
    <location>
        <begin position="235"/>
        <end position="257"/>
    </location>
</feature>
<dbReference type="Gene3D" id="3.40.50.10540">
    <property type="entry name" value="Crotonobetainyl-coa:carnitine coa-transferase, domain 1"/>
    <property type="match status" value="1"/>
</dbReference>
<dbReference type="InterPro" id="IPR044855">
    <property type="entry name" value="CoA-Trfase_III_dom3_sf"/>
</dbReference>
<dbReference type="RefSeq" id="WP_378053678.1">
    <property type="nucleotide sequence ID" value="NZ_JBHSIS010000002.1"/>
</dbReference>
<evidence type="ECO:0000256" key="2">
    <source>
        <dbReference type="ARBA" id="ARBA00008383"/>
    </source>
</evidence>
<dbReference type="SUPFAM" id="SSF103473">
    <property type="entry name" value="MFS general substrate transporter"/>
    <property type="match status" value="1"/>
</dbReference>
<keyword evidence="6 7" id="KW-0472">Membrane</keyword>
<evidence type="ECO:0000259" key="8">
    <source>
        <dbReference type="PROSITE" id="PS50850"/>
    </source>
</evidence>
<feature type="transmembrane region" description="Helical" evidence="7">
    <location>
        <begin position="264"/>
        <end position="282"/>
    </location>
</feature>
<feature type="domain" description="Major facilitator superfamily (MFS) profile" evidence="8">
    <location>
        <begin position="7"/>
        <end position="375"/>
    </location>
</feature>
<dbReference type="Pfam" id="PF02515">
    <property type="entry name" value="CoA_transf_3"/>
    <property type="match status" value="1"/>
</dbReference>
<feature type="transmembrane region" description="Helical" evidence="7">
    <location>
        <begin position="7"/>
        <end position="31"/>
    </location>
</feature>
<dbReference type="PANTHER" id="PTHR48228:SF6">
    <property type="entry name" value="L-CARNITINE COA-TRANSFERASE"/>
    <property type="match status" value="1"/>
</dbReference>
<dbReference type="InterPro" id="IPR011701">
    <property type="entry name" value="MFS"/>
</dbReference>
<feature type="transmembrane region" description="Helical" evidence="7">
    <location>
        <begin position="98"/>
        <end position="121"/>
    </location>
</feature>
<dbReference type="EMBL" id="JBHSIS010000002">
    <property type="protein sequence ID" value="MFC4852191.1"/>
    <property type="molecule type" value="Genomic_DNA"/>
</dbReference>
<feature type="transmembrane region" description="Helical" evidence="7">
    <location>
        <begin position="142"/>
        <end position="160"/>
    </location>
</feature>
<keyword evidence="5 7" id="KW-1133">Transmembrane helix</keyword>
<comment type="subcellular location">
    <subcellularLocation>
        <location evidence="1">Cell membrane</location>
        <topology evidence="1">Multi-pass membrane protein</topology>
    </subcellularLocation>
</comment>
<accession>A0ABV9RUN1</accession>
<dbReference type="InterPro" id="IPR036259">
    <property type="entry name" value="MFS_trans_sf"/>
</dbReference>
<dbReference type="PANTHER" id="PTHR48228">
    <property type="entry name" value="SUCCINYL-COA--D-CITRAMALATE COA-TRANSFERASE"/>
    <property type="match status" value="1"/>
</dbReference>
<evidence type="ECO:0000256" key="3">
    <source>
        <dbReference type="ARBA" id="ARBA00022679"/>
    </source>
</evidence>